<protein>
    <submittedName>
        <fullName evidence="2">Protein containing Glycosyl hydrolase, family 13, catalytic region domain protein</fullName>
        <ecNumber evidence="2">3.2.1.-</ecNumber>
    </submittedName>
</protein>
<accession>K1RXI0</accession>
<dbReference type="EC" id="3.2.1.-" evidence="2"/>
<dbReference type="SUPFAM" id="SSF51445">
    <property type="entry name" value="(Trans)glycosidases"/>
    <property type="match status" value="1"/>
</dbReference>
<dbReference type="PANTHER" id="PTHR10357">
    <property type="entry name" value="ALPHA-AMYLASE FAMILY MEMBER"/>
    <property type="match status" value="1"/>
</dbReference>
<organism evidence="2">
    <name type="scientific">human gut metagenome</name>
    <dbReference type="NCBI Taxonomy" id="408170"/>
    <lineage>
        <taxon>unclassified sequences</taxon>
        <taxon>metagenomes</taxon>
        <taxon>organismal metagenomes</taxon>
    </lineage>
</organism>
<dbReference type="InterPro" id="IPR006047">
    <property type="entry name" value="GH13_cat_dom"/>
</dbReference>
<keyword evidence="2" id="KW-0378">Hydrolase</keyword>
<proteinExistence type="predicted"/>
<evidence type="ECO:0000259" key="1">
    <source>
        <dbReference type="Pfam" id="PF00128"/>
    </source>
</evidence>
<feature type="non-terminal residue" evidence="2">
    <location>
        <position position="67"/>
    </location>
</feature>
<dbReference type="EMBL" id="AJWY01013133">
    <property type="protein sequence ID" value="EKC47964.1"/>
    <property type="molecule type" value="Genomic_DNA"/>
</dbReference>
<keyword evidence="2" id="KW-0326">Glycosidase</keyword>
<name>K1RXI0_9ZZZZ</name>
<dbReference type="Pfam" id="PF00128">
    <property type="entry name" value="Alpha-amylase"/>
    <property type="match status" value="1"/>
</dbReference>
<reference evidence="2" key="1">
    <citation type="journal article" date="2013" name="Environ. Microbiol.">
        <title>Microbiota from the distal guts of lean and obese adolescents exhibit partial functional redundancy besides clear differences in community structure.</title>
        <authorList>
            <person name="Ferrer M."/>
            <person name="Ruiz A."/>
            <person name="Lanza F."/>
            <person name="Haange S.B."/>
            <person name="Oberbach A."/>
            <person name="Till H."/>
            <person name="Bargiela R."/>
            <person name="Campoy C."/>
            <person name="Segura M.T."/>
            <person name="Richter M."/>
            <person name="von Bergen M."/>
            <person name="Seifert J."/>
            <person name="Suarez A."/>
        </authorList>
    </citation>
    <scope>NUCLEOTIDE SEQUENCE</scope>
</reference>
<evidence type="ECO:0000313" key="2">
    <source>
        <dbReference type="EMBL" id="EKC47964.1"/>
    </source>
</evidence>
<comment type="caution">
    <text evidence="2">The sequence shown here is derived from an EMBL/GenBank/DDBJ whole genome shotgun (WGS) entry which is preliminary data.</text>
</comment>
<dbReference type="Gene3D" id="3.20.20.80">
    <property type="entry name" value="Glycosidases"/>
    <property type="match status" value="1"/>
</dbReference>
<dbReference type="PANTHER" id="PTHR10357:SF179">
    <property type="entry name" value="NEUTRAL AND BASIC AMINO ACID TRANSPORT PROTEIN RBAT"/>
    <property type="match status" value="1"/>
</dbReference>
<dbReference type="GO" id="GO:0009313">
    <property type="term" value="P:oligosaccharide catabolic process"/>
    <property type="evidence" value="ECO:0007669"/>
    <property type="project" value="TreeGrafter"/>
</dbReference>
<dbReference type="InterPro" id="IPR017853">
    <property type="entry name" value="GH"/>
</dbReference>
<feature type="domain" description="Glycosyl hydrolase family 13 catalytic" evidence="1">
    <location>
        <begin position="13"/>
        <end position="67"/>
    </location>
</feature>
<dbReference type="AlphaFoldDB" id="K1RXI0"/>
<sequence>MDNTWYKEDAFYQIWCRSFKDGNGDGIGDLYGVLDKLDYIKSLGVDGIWFSPIYPSPNADYGYDISD</sequence>
<gene>
    <name evidence="2" type="ORF">LEA_19113</name>
</gene>
<dbReference type="GO" id="GO:0004556">
    <property type="term" value="F:alpha-amylase activity"/>
    <property type="evidence" value="ECO:0007669"/>
    <property type="project" value="TreeGrafter"/>
</dbReference>